<dbReference type="PROSITE" id="PS51462">
    <property type="entry name" value="NUDIX"/>
    <property type="match status" value="1"/>
</dbReference>
<dbReference type="OrthoDB" id="4247482at2"/>
<dbReference type="AlphaFoldDB" id="C7PZ00"/>
<dbReference type="PROSITE" id="PS00893">
    <property type="entry name" value="NUDIX_BOX"/>
    <property type="match status" value="1"/>
</dbReference>
<evidence type="ECO:0000256" key="5">
    <source>
        <dbReference type="RuleBase" id="RU003476"/>
    </source>
</evidence>
<keyword evidence="3 5" id="KW-0378">Hydrolase</keyword>
<dbReference type="SUPFAM" id="SSF101386">
    <property type="entry name" value="all-alpha NTP pyrophosphatases"/>
    <property type="match status" value="1"/>
</dbReference>
<dbReference type="InterPro" id="IPR020084">
    <property type="entry name" value="NUDIX_hydrolase_CS"/>
</dbReference>
<gene>
    <name evidence="7" type="ordered locus">Caci_0620</name>
</gene>
<dbReference type="Gene3D" id="3.90.79.10">
    <property type="entry name" value="Nucleoside Triphosphate Pyrophosphohydrolase"/>
    <property type="match status" value="1"/>
</dbReference>
<dbReference type="InterPro" id="IPR044548">
    <property type="entry name" value="AF0060_NTP-PPase_MazG-like"/>
</dbReference>
<feature type="domain" description="Nudix hydrolase" evidence="6">
    <location>
        <begin position="128"/>
        <end position="260"/>
    </location>
</feature>
<name>C7PZ00_CATAD</name>
<dbReference type="PANTHER" id="PTHR43046">
    <property type="entry name" value="GDP-MANNOSE MANNOSYL HYDROLASE"/>
    <property type="match status" value="1"/>
</dbReference>
<dbReference type="eggNOG" id="COG1051">
    <property type="taxonomic scope" value="Bacteria"/>
</dbReference>
<evidence type="ECO:0000313" key="7">
    <source>
        <dbReference type="EMBL" id="ACU69556.1"/>
    </source>
</evidence>
<dbReference type="InterPro" id="IPR015797">
    <property type="entry name" value="NUDIX_hydrolase-like_dom_sf"/>
</dbReference>
<dbReference type="InterPro" id="IPR000086">
    <property type="entry name" value="NUDIX_hydrolase_dom"/>
</dbReference>
<keyword evidence="8" id="KW-1185">Reference proteome</keyword>
<dbReference type="CDD" id="cd11533">
    <property type="entry name" value="NTP-PPase_Af0060_like"/>
    <property type="match status" value="1"/>
</dbReference>
<dbReference type="HOGENOM" id="CLU_985856_0_0_11"/>
<dbReference type="PANTHER" id="PTHR43046:SF12">
    <property type="entry name" value="GDP-MANNOSE MANNOSYL HYDROLASE"/>
    <property type="match status" value="1"/>
</dbReference>
<dbReference type="KEGG" id="cai:Caci_0620"/>
<dbReference type="EMBL" id="CP001700">
    <property type="protein sequence ID" value="ACU69556.1"/>
    <property type="molecule type" value="Genomic_DNA"/>
</dbReference>
<dbReference type="Pfam" id="PF00293">
    <property type="entry name" value="NUDIX"/>
    <property type="match status" value="1"/>
</dbReference>
<proteinExistence type="inferred from homology"/>
<dbReference type="SUPFAM" id="SSF55811">
    <property type="entry name" value="Nudix"/>
    <property type="match status" value="1"/>
</dbReference>
<dbReference type="PRINTS" id="PR00502">
    <property type="entry name" value="NUDIXFAMILY"/>
</dbReference>
<evidence type="ECO:0000256" key="2">
    <source>
        <dbReference type="ARBA" id="ARBA00005582"/>
    </source>
</evidence>
<evidence type="ECO:0000256" key="3">
    <source>
        <dbReference type="ARBA" id="ARBA00022801"/>
    </source>
</evidence>
<dbReference type="CDD" id="cd18876">
    <property type="entry name" value="NUDIX_Hydrolase"/>
    <property type="match status" value="1"/>
</dbReference>
<dbReference type="Gene3D" id="1.10.287.1080">
    <property type="entry name" value="MazG-like"/>
    <property type="match status" value="1"/>
</dbReference>
<comment type="cofactor">
    <cofactor evidence="1">
        <name>Mg(2+)</name>
        <dbReference type="ChEBI" id="CHEBI:18420"/>
    </cofactor>
</comment>
<dbReference type="GO" id="GO:0016787">
    <property type="term" value="F:hydrolase activity"/>
    <property type="evidence" value="ECO:0007669"/>
    <property type="project" value="UniProtKB-KW"/>
</dbReference>
<keyword evidence="4" id="KW-0460">Magnesium</keyword>
<evidence type="ECO:0000259" key="6">
    <source>
        <dbReference type="PROSITE" id="PS51462"/>
    </source>
</evidence>
<evidence type="ECO:0000256" key="4">
    <source>
        <dbReference type="ARBA" id="ARBA00022842"/>
    </source>
</evidence>
<evidence type="ECO:0000313" key="8">
    <source>
        <dbReference type="Proteomes" id="UP000000851"/>
    </source>
</evidence>
<dbReference type="Proteomes" id="UP000000851">
    <property type="component" value="Chromosome"/>
</dbReference>
<comment type="similarity">
    <text evidence="2 5">Belongs to the Nudix hydrolase family.</text>
</comment>
<accession>C7PZ00</accession>
<organism evidence="7 8">
    <name type="scientific">Catenulispora acidiphila (strain DSM 44928 / JCM 14897 / NBRC 102108 / NRRL B-24433 / ID139908)</name>
    <dbReference type="NCBI Taxonomy" id="479433"/>
    <lineage>
        <taxon>Bacteria</taxon>
        <taxon>Bacillati</taxon>
        <taxon>Actinomycetota</taxon>
        <taxon>Actinomycetes</taxon>
        <taxon>Catenulisporales</taxon>
        <taxon>Catenulisporaceae</taxon>
        <taxon>Catenulispora</taxon>
    </lineage>
</organism>
<dbReference type="InParanoid" id="C7PZ00"/>
<reference evidence="7 8" key="1">
    <citation type="journal article" date="2009" name="Stand. Genomic Sci.">
        <title>Complete genome sequence of Catenulispora acidiphila type strain (ID 139908).</title>
        <authorList>
            <person name="Copeland A."/>
            <person name="Lapidus A."/>
            <person name="Glavina Del Rio T."/>
            <person name="Nolan M."/>
            <person name="Lucas S."/>
            <person name="Chen F."/>
            <person name="Tice H."/>
            <person name="Cheng J.F."/>
            <person name="Bruce D."/>
            <person name="Goodwin L."/>
            <person name="Pitluck S."/>
            <person name="Mikhailova N."/>
            <person name="Pati A."/>
            <person name="Ivanova N."/>
            <person name="Mavromatis K."/>
            <person name="Chen A."/>
            <person name="Palaniappan K."/>
            <person name="Chain P."/>
            <person name="Land M."/>
            <person name="Hauser L."/>
            <person name="Chang Y.J."/>
            <person name="Jeffries C.D."/>
            <person name="Chertkov O."/>
            <person name="Brettin T."/>
            <person name="Detter J.C."/>
            <person name="Han C."/>
            <person name="Ali Z."/>
            <person name="Tindall B.J."/>
            <person name="Goker M."/>
            <person name="Bristow J."/>
            <person name="Eisen J.A."/>
            <person name="Markowitz V."/>
            <person name="Hugenholtz P."/>
            <person name="Kyrpides N.C."/>
            <person name="Klenk H.P."/>
        </authorList>
    </citation>
    <scope>NUCLEOTIDE SEQUENCE [LARGE SCALE GENOMIC DNA]</scope>
    <source>
        <strain evidence="8">DSM 44928 / JCM 14897 / NBRC 102108 / NRRL B-24433 / ID139908</strain>
    </source>
</reference>
<dbReference type="STRING" id="479433.Caci_0620"/>
<dbReference type="InterPro" id="IPR020476">
    <property type="entry name" value="Nudix_hydrolase"/>
</dbReference>
<dbReference type="RefSeq" id="WP_012784851.1">
    <property type="nucleotide sequence ID" value="NC_013131.1"/>
</dbReference>
<evidence type="ECO:0000256" key="1">
    <source>
        <dbReference type="ARBA" id="ARBA00001946"/>
    </source>
</evidence>
<protein>
    <submittedName>
        <fullName evidence="7">NUDIX hydrolase</fullName>
    </submittedName>
</protein>
<sequence>MDEALIWHVIAQQKAWLDSHPDTDPALAVPLRVLKVAEEAGEAAAALIGTTGQNPRKGRSHTEADLEAELCDVITAASVALATLVPDPERVLHDHMGRIYMRSIEAGAPRLAEVGTGLDRAAYAASLPKVVVGASMLFHDEARKVLMVRQSYRPDGKWSFPGGGVEEGEFPAQAARREALEEVGLDAEPGALLTVDWRPRDAERPPLIHYLYDGGTLTPDDIARIRLQDDEIVEHGFFDLEAARELLAPHTFDRLVHAEAAREGRIAVQDLQEGQPRQAERN</sequence>